<comment type="catalytic activity">
    <reaction evidence="4">
        <text>N(1)-(5-phospho-beta-D-ribosyl)glycinamide + (6R)-10-formyltetrahydrofolate = N(2)-formyl-N(1)-(5-phospho-beta-D-ribosyl)glycinamide + (6S)-5,6,7,8-tetrahydrofolate + H(+)</text>
        <dbReference type="Rhea" id="RHEA:15053"/>
        <dbReference type="ChEBI" id="CHEBI:15378"/>
        <dbReference type="ChEBI" id="CHEBI:57453"/>
        <dbReference type="ChEBI" id="CHEBI:143788"/>
        <dbReference type="ChEBI" id="CHEBI:147286"/>
        <dbReference type="ChEBI" id="CHEBI:195366"/>
        <dbReference type="EC" id="2.1.2.2"/>
    </reaction>
</comment>
<keyword evidence="3 4" id="KW-0658">Purine biosynthesis</keyword>
<feature type="binding site" evidence="4">
    <location>
        <position position="65"/>
    </location>
    <ligand>
        <name>(6R)-10-formyltetrahydrofolate</name>
        <dbReference type="ChEBI" id="CHEBI:195366"/>
    </ligand>
</feature>
<dbReference type="NCBIfam" id="TIGR00639">
    <property type="entry name" value="PurN"/>
    <property type="match status" value="1"/>
</dbReference>
<feature type="domain" description="Formyl transferase N-terminal" evidence="5">
    <location>
        <begin position="4"/>
        <end position="187"/>
    </location>
</feature>
<evidence type="ECO:0000259" key="5">
    <source>
        <dbReference type="Pfam" id="PF00551"/>
    </source>
</evidence>
<proteinExistence type="inferred from homology"/>
<gene>
    <name evidence="4" type="primary">purN</name>
    <name evidence="6" type="ORF">DW687_04325</name>
</gene>
<dbReference type="CDD" id="cd08645">
    <property type="entry name" value="FMT_core_GART"/>
    <property type="match status" value="1"/>
</dbReference>
<dbReference type="PANTHER" id="PTHR43369">
    <property type="entry name" value="PHOSPHORIBOSYLGLYCINAMIDE FORMYLTRANSFERASE"/>
    <property type="match status" value="1"/>
</dbReference>
<sequence length="206" mass="22719">MSLKKIAVLISGGGSNLQAVIDKVHKKDGIIDVVISDEDDAYGLTRAKNADIDTLVINNKNYPSREEFADKIKEELLKREIDLIVLAGFMKILPPSFAKTFKNRIINVHPSLIPSFCGKGYYGIKVHKAVLSYGSKITGATVHFADEGADTGPIIIQGTVPVFTEDTPEILQKRVLEVEHMILPKAVSLFCLDKLVVKGRIVYIKE</sequence>
<feature type="binding site" evidence="4">
    <location>
        <begin position="14"/>
        <end position="16"/>
    </location>
    <ligand>
        <name>N(1)-(5-phospho-beta-D-ribosyl)glycinamide</name>
        <dbReference type="ChEBI" id="CHEBI:143788"/>
    </ligand>
</feature>
<feature type="active site" description="Proton donor" evidence="4">
    <location>
        <position position="109"/>
    </location>
</feature>
<reference evidence="6 7" key="1">
    <citation type="submission" date="2018-08" db="EMBL/GenBank/DDBJ databases">
        <title>A genome reference for cultivated species of the human gut microbiota.</title>
        <authorList>
            <person name="Zou Y."/>
            <person name="Xue W."/>
            <person name="Luo G."/>
        </authorList>
    </citation>
    <scope>NUCLEOTIDE SEQUENCE [LARGE SCALE GENOMIC DNA]</scope>
    <source>
        <strain evidence="6 7">AM25-6</strain>
    </source>
</reference>
<feature type="binding site" evidence="4">
    <location>
        <begin position="90"/>
        <end position="93"/>
    </location>
    <ligand>
        <name>(6R)-10-formyltetrahydrofolate</name>
        <dbReference type="ChEBI" id="CHEBI:195366"/>
    </ligand>
</feature>
<dbReference type="HAMAP" id="MF_01930">
    <property type="entry name" value="PurN"/>
    <property type="match status" value="1"/>
</dbReference>
<dbReference type="GO" id="GO:0005829">
    <property type="term" value="C:cytosol"/>
    <property type="evidence" value="ECO:0007669"/>
    <property type="project" value="TreeGrafter"/>
</dbReference>
<comment type="caution">
    <text evidence="6">The sequence shown here is derived from an EMBL/GenBank/DDBJ whole genome shotgun (WGS) entry which is preliminary data.</text>
</comment>
<comment type="pathway">
    <text evidence="1 4">Purine metabolism; IMP biosynthesis via de novo pathway; N(2)-formyl-N(1)-(5-phospho-D-ribosyl)glycinamide from N(1)-(5-phospho-D-ribosyl)glycinamide (10-formyl THF route): step 1/1.</text>
</comment>
<dbReference type="UniPathway" id="UPA00074">
    <property type="reaction ID" value="UER00126"/>
</dbReference>
<feature type="site" description="Raises pKa of active site His" evidence="4">
    <location>
        <position position="150"/>
    </location>
</feature>
<evidence type="ECO:0000256" key="4">
    <source>
        <dbReference type="HAMAP-Rule" id="MF_01930"/>
    </source>
</evidence>
<dbReference type="GO" id="GO:0006189">
    <property type="term" value="P:'de novo' IMP biosynthetic process"/>
    <property type="evidence" value="ECO:0007669"/>
    <property type="project" value="UniProtKB-UniRule"/>
</dbReference>
<evidence type="ECO:0000313" key="7">
    <source>
        <dbReference type="Proteomes" id="UP000261212"/>
    </source>
</evidence>
<keyword evidence="2 4" id="KW-0808">Transferase</keyword>
<dbReference type="RefSeq" id="WP_117531806.1">
    <property type="nucleotide sequence ID" value="NZ_QUSM01000002.1"/>
</dbReference>
<evidence type="ECO:0000256" key="2">
    <source>
        <dbReference type="ARBA" id="ARBA00022679"/>
    </source>
</evidence>
<protein>
    <recommendedName>
        <fullName evidence="4">Phosphoribosylglycinamide formyltransferase</fullName>
        <ecNumber evidence="4">2.1.2.2</ecNumber>
    </recommendedName>
    <alternativeName>
        <fullName evidence="4">5'-phosphoribosylglycinamide transformylase</fullName>
    </alternativeName>
    <alternativeName>
        <fullName evidence="4">GAR transformylase</fullName>
        <shortName evidence="4">GART</shortName>
    </alternativeName>
</protein>
<organism evidence="6 7">
    <name type="scientific">Anaerofustis stercorihominis</name>
    <dbReference type="NCBI Taxonomy" id="214853"/>
    <lineage>
        <taxon>Bacteria</taxon>
        <taxon>Bacillati</taxon>
        <taxon>Bacillota</taxon>
        <taxon>Clostridia</taxon>
        <taxon>Eubacteriales</taxon>
        <taxon>Eubacteriaceae</taxon>
        <taxon>Anaerofustis</taxon>
    </lineage>
</organism>
<dbReference type="SUPFAM" id="SSF53328">
    <property type="entry name" value="Formyltransferase"/>
    <property type="match status" value="1"/>
</dbReference>
<dbReference type="PANTHER" id="PTHR43369:SF2">
    <property type="entry name" value="PHOSPHORIBOSYLGLYCINAMIDE FORMYLTRANSFERASE"/>
    <property type="match status" value="1"/>
</dbReference>
<dbReference type="GO" id="GO:0004644">
    <property type="term" value="F:phosphoribosylglycinamide formyltransferase activity"/>
    <property type="evidence" value="ECO:0007669"/>
    <property type="project" value="UniProtKB-UniRule"/>
</dbReference>
<name>A0A3E3E3T2_9FIRM</name>
<dbReference type="AlphaFoldDB" id="A0A3E3E3T2"/>
<accession>A0A3E3E3T2</accession>
<dbReference type="EC" id="2.1.2.2" evidence="4"/>
<dbReference type="Proteomes" id="UP000261212">
    <property type="component" value="Unassembled WGS sequence"/>
</dbReference>
<evidence type="ECO:0000256" key="1">
    <source>
        <dbReference type="ARBA" id="ARBA00005054"/>
    </source>
</evidence>
<feature type="binding site" evidence="4">
    <location>
        <position position="107"/>
    </location>
    <ligand>
        <name>(6R)-10-formyltetrahydrofolate</name>
        <dbReference type="ChEBI" id="CHEBI:195366"/>
    </ligand>
</feature>
<dbReference type="EMBL" id="QUSM01000002">
    <property type="protein sequence ID" value="RGD75558.1"/>
    <property type="molecule type" value="Genomic_DNA"/>
</dbReference>
<dbReference type="Gene3D" id="3.40.50.170">
    <property type="entry name" value="Formyl transferase, N-terminal domain"/>
    <property type="match status" value="1"/>
</dbReference>
<dbReference type="InterPro" id="IPR004607">
    <property type="entry name" value="GART"/>
</dbReference>
<dbReference type="InterPro" id="IPR002376">
    <property type="entry name" value="Formyl_transf_N"/>
</dbReference>
<evidence type="ECO:0000313" key="6">
    <source>
        <dbReference type="EMBL" id="RGD75558.1"/>
    </source>
</evidence>
<evidence type="ECO:0000256" key="3">
    <source>
        <dbReference type="ARBA" id="ARBA00022755"/>
    </source>
</evidence>
<comment type="function">
    <text evidence="4">Catalyzes the transfer of a formyl group from 10-formyltetrahydrofolate to 5-phospho-ribosyl-glycinamide (GAR), producing 5-phospho-ribosyl-N-formylglycinamide (FGAR) and tetrahydrofolate.</text>
</comment>
<comment type="similarity">
    <text evidence="4">Belongs to the GART family.</text>
</comment>
<dbReference type="InterPro" id="IPR036477">
    <property type="entry name" value="Formyl_transf_N_sf"/>
</dbReference>
<dbReference type="Pfam" id="PF00551">
    <property type="entry name" value="Formyl_trans_N"/>
    <property type="match status" value="1"/>
</dbReference>